<feature type="region of interest" description="Disordered" evidence="1">
    <location>
        <begin position="1"/>
        <end position="30"/>
    </location>
</feature>
<comment type="caution">
    <text evidence="2">The sequence shown here is derived from an EMBL/GenBank/DDBJ whole genome shotgun (WGS) entry which is preliminary data.</text>
</comment>
<evidence type="ECO:0000313" key="3">
    <source>
        <dbReference type="Proteomes" id="UP000807353"/>
    </source>
</evidence>
<dbReference type="AlphaFoldDB" id="A0A9P5Y2I8"/>
<feature type="region of interest" description="Disordered" evidence="1">
    <location>
        <begin position="173"/>
        <end position="246"/>
    </location>
</feature>
<dbReference type="Proteomes" id="UP000807353">
    <property type="component" value="Unassembled WGS sequence"/>
</dbReference>
<feature type="region of interest" description="Disordered" evidence="1">
    <location>
        <begin position="501"/>
        <end position="624"/>
    </location>
</feature>
<reference evidence="2" key="1">
    <citation type="submission" date="2020-11" db="EMBL/GenBank/DDBJ databases">
        <authorList>
            <consortium name="DOE Joint Genome Institute"/>
            <person name="Ahrendt S."/>
            <person name="Riley R."/>
            <person name="Andreopoulos W."/>
            <person name="Labutti K."/>
            <person name="Pangilinan J."/>
            <person name="Ruiz-Duenas F.J."/>
            <person name="Barrasa J.M."/>
            <person name="Sanchez-Garcia M."/>
            <person name="Camarero S."/>
            <person name="Miyauchi S."/>
            <person name="Serrano A."/>
            <person name="Linde D."/>
            <person name="Babiker R."/>
            <person name="Drula E."/>
            <person name="Ayuso-Fernandez I."/>
            <person name="Pacheco R."/>
            <person name="Padilla G."/>
            <person name="Ferreira P."/>
            <person name="Barriuso J."/>
            <person name="Kellner H."/>
            <person name="Castanera R."/>
            <person name="Alfaro M."/>
            <person name="Ramirez L."/>
            <person name="Pisabarro A.G."/>
            <person name="Kuo A."/>
            <person name="Tritt A."/>
            <person name="Lipzen A."/>
            <person name="He G."/>
            <person name="Yan M."/>
            <person name="Ng V."/>
            <person name="Cullen D."/>
            <person name="Martin F."/>
            <person name="Rosso M.-N."/>
            <person name="Henrissat B."/>
            <person name="Hibbett D."/>
            <person name="Martinez A.T."/>
            <person name="Grigoriev I.V."/>
        </authorList>
    </citation>
    <scope>NUCLEOTIDE SEQUENCE</scope>
    <source>
        <strain evidence="2">CBS 247.69</strain>
    </source>
</reference>
<feature type="compositionally biased region" description="Polar residues" evidence="1">
    <location>
        <begin position="708"/>
        <end position="741"/>
    </location>
</feature>
<feature type="region of interest" description="Disordered" evidence="1">
    <location>
        <begin position="976"/>
        <end position="998"/>
    </location>
</feature>
<feature type="compositionally biased region" description="Polar residues" evidence="1">
    <location>
        <begin position="892"/>
        <end position="904"/>
    </location>
</feature>
<feature type="compositionally biased region" description="Low complexity" evidence="1">
    <location>
        <begin position="572"/>
        <end position="584"/>
    </location>
</feature>
<evidence type="ECO:0000313" key="2">
    <source>
        <dbReference type="EMBL" id="KAF9460141.1"/>
    </source>
</evidence>
<dbReference type="OrthoDB" id="3231532at2759"/>
<feature type="compositionally biased region" description="Low complexity" evidence="1">
    <location>
        <begin position="212"/>
        <end position="224"/>
    </location>
</feature>
<feature type="compositionally biased region" description="Low complexity" evidence="1">
    <location>
        <begin position="180"/>
        <end position="195"/>
    </location>
</feature>
<protein>
    <submittedName>
        <fullName evidence="2">Uncharacterized protein</fullName>
    </submittedName>
</protein>
<name>A0A9P5Y2I8_9AGAR</name>
<feature type="compositionally biased region" description="Basic and acidic residues" evidence="1">
    <location>
        <begin position="851"/>
        <end position="864"/>
    </location>
</feature>
<organism evidence="2 3">
    <name type="scientific">Collybia nuda</name>
    <dbReference type="NCBI Taxonomy" id="64659"/>
    <lineage>
        <taxon>Eukaryota</taxon>
        <taxon>Fungi</taxon>
        <taxon>Dikarya</taxon>
        <taxon>Basidiomycota</taxon>
        <taxon>Agaricomycotina</taxon>
        <taxon>Agaricomycetes</taxon>
        <taxon>Agaricomycetidae</taxon>
        <taxon>Agaricales</taxon>
        <taxon>Tricholomatineae</taxon>
        <taxon>Clitocybaceae</taxon>
        <taxon>Collybia</taxon>
    </lineage>
</organism>
<feature type="region of interest" description="Disordered" evidence="1">
    <location>
        <begin position="681"/>
        <end position="911"/>
    </location>
</feature>
<evidence type="ECO:0000256" key="1">
    <source>
        <dbReference type="SAM" id="MobiDB-lite"/>
    </source>
</evidence>
<feature type="compositionally biased region" description="Polar residues" evidence="1">
    <location>
        <begin position="537"/>
        <end position="547"/>
    </location>
</feature>
<feature type="compositionally biased region" description="Pro residues" evidence="1">
    <location>
        <begin position="875"/>
        <end position="889"/>
    </location>
</feature>
<feature type="region of interest" description="Disordered" evidence="1">
    <location>
        <begin position="450"/>
        <end position="477"/>
    </location>
</feature>
<feature type="region of interest" description="Disordered" evidence="1">
    <location>
        <begin position="42"/>
        <end position="119"/>
    </location>
</feature>
<gene>
    <name evidence="2" type="ORF">BDZ94DRAFT_1238727</name>
</gene>
<accession>A0A9P5Y2I8</accession>
<dbReference type="EMBL" id="MU150304">
    <property type="protein sequence ID" value="KAF9460141.1"/>
    <property type="molecule type" value="Genomic_DNA"/>
</dbReference>
<feature type="compositionally biased region" description="Basic and acidic residues" evidence="1">
    <location>
        <begin position="84"/>
        <end position="112"/>
    </location>
</feature>
<feature type="compositionally biased region" description="Basic and acidic residues" evidence="1">
    <location>
        <begin position="768"/>
        <end position="798"/>
    </location>
</feature>
<feature type="compositionally biased region" description="Low complexity" evidence="1">
    <location>
        <begin position="20"/>
        <end position="30"/>
    </location>
</feature>
<proteinExistence type="predicted"/>
<feature type="region of interest" description="Disordered" evidence="1">
    <location>
        <begin position="926"/>
        <end position="947"/>
    </location>
</feature>
<feature type="compositionally biased region" description="Polar residues" evidence="1">
    <location>
        <begin position="593"/>
        <end position="624"/>
    </location>
</feature>
<feature type="compositionally biased region" description="Polar residues" evidence="1">
    <location>
        <begin position="501"/>
        <end position="530"/>
    </location>
</feature>
<feature type="compositionally biased region" description="Basic and acidic residues" evidence="1">
    <location>
        <begin position="230"/>
        <end position="246"/>
    </location>
</feature>
<keyword evidence="3" id="KW-1185">Reference proteome</keyword>
<sequence>MFATLCMRQSRTKRQSQGRDSSPASPADLAAFYKDMEQKEIVERKLSKRRSNSGTSIWSRKSVKRSATAPPAPPPIQKSLSKQHPHDLEKRRKEAEEEREAERLEESIEKPDWVPPMNSPRSIIPETMKELPVWYNKDTWASVPLPSFKLRYNLHNPVGPRWYKNHHLIPPSQVRSTARPPTVFSPSFPPITSSTGHERSEDGTKVAGPSRTSSNSPLATPSSSQTRVVDGNKPRSRKTSETAHDNVDLLDVTDPWGTNWHHHSPYDIGLGNEPVSVDVQNLSKRRTPALGNIFGGHVQEPARNAVSLPATPVDHVPYSMENFHPSQLPKRMSVAPLGSTSAIQPHEPTPKKEKRGSVLGRLVKKFSIMRKSPGALGGENDWQRVNSDKGQYLDTLEPPVAPEKPQSVISKRVPPPSIDAVASAKLNDKPRDLDRSSSISLEAPFSMGRLTIANPDAPGSADTTPAFNEASLPLESRPHDSYVSTYLAYNDALERDSQTLLSPKSRTDSPLNVPSQSPKNPLPLLSTTNDMTKDSSKITPIRNSKAPQSPEPQSPVIEFNLKVPLRQPSAPPSNYSDSPSTSDSRIPGPPTERSMSFSPQTVTSHQLPSSPESRTSHTSDTIQGVRATQSKANPLSFSPSVPFPTIQPTNGHYLAPEEHYSYDHSPLSAASMLANPPTPYADDMSIPATPELSPPALPSKFDEKKLVSSESSSGNPAMGRQTETFKLIRSSSGNVFASSETIVAGGQQWEVVESMDSKGKGKGKGSSKPKDPETNSRREQGREVKVKASRDIETEPRNRSQRRSQRQQSGEQSEPMDIGLSAGRTSNDLHHQKTDIGSPEMRYSATRSSRKRDEDRKLDRKGEKLSVPVNVNKPQPAPPPPTPGAPPRPLQRNPSISARPTSELPSAAEMNALRAKEAWEMERLWKARTPTSDSSLKLGDTRDAMHGSSHTAFVVQTPFQDYLTSDRKSLASSLRPALANPLPEPPRESSYEPAPISLDIGNKPTDYWTKYTGLATSH</sequence>